<feature type="compositionally biased region" description="Basic and acidic residues" evidence="1">
    <location>
        <begin position="174"/>
        <end position="191"/>
    </location>
</feature>
<evidence type="ECO:0000313" key="2">
    <source>
        <dbReference type="EMBL" id="PMD49971.1"/>
    </source>
</evidence>
<evidence type="ECO:0000256" key="1">
    <source>
        <dbReference type="SAM" id="MobiDB-lite"/>
    </source>
</evidence>
<accession>A0A2J6SGR9</accession>
<dbReference type="RefSeq" id="XP_024726875.1">
    <property type="nucleotide sequence ID" value="XM_024884276.1"/>
</dbReference>
<dbReference type="EMBL" id="KZ613919">
    <property type="protein sequence ID" value="PMD49971.1"/>
    <property type="molecule type" value="Genomic_DNA"/>
</dbReference>
<dbReference type="GeneID" id="36592353"/>
<organism evidence="2 3">
    <name type="scientific">Hyaloscypha bicolor E</name>
    <dbReference type="NCBI Taxonomy" id="1095630"/>
    <lineage>
        <taxon>Eukaryota</taxon>
        <taxon>Fungi</taxon>
        <taxon>Dikarya</taxon>
        <taxon>Ascomycota</taxon>
        <taxon>Pezizomycotina</taxon>
        <taxon>Leotiomycetes</taxon>
        <taxon>Helotiales</taxon>
        <taxon>Hyaloscyphaceae</taxon>
        <taxon>Hyaloscypha</taxon>
        <taxon>Hyaloscypha bicolor</taxon>
    </lineage>
</organism>
<dbReference type="OrthoDB" id="10528975at2759"/>
<dbReference type="Proteomes" id="UP000235371">
    <property type="component" value="Unassembled WGS sequence"/>
</dbReference>
<proteinExistence type="predicted"/>
<feature type="compositionally biased region" description="Basic and acidic residues" evidence="1">
    <location>
        <begin position="198"/>
        <end position="210"/>
    </location>
</feature>
<evidence type="ECO:0000313" key="3">
    <source>
        <dbReference type="Proteomes" id="UP000235371"/>
    </source>
</evidence>
<feature type="region of interest" description="Disordered" evidence="1">
    <location>
        <begin position="174"/>
        <end position="210"/>
    </location>
</feature>
<protein>
    <submittedName>
        <fullName evidence="2">Uncharacterized protein</fullName>
    </submittedName>
</protein>
<keyword evidence="3" id="KW-1185">Reference proteome</keyword>
<gene>
    <name evidence="2" type="ORF">K444DRAFT_638551</name>
</gene>
<dbReference type="InParanoid" id="A0A2J6SGR9"/>
<name>A0A2J6SGR9_9HELO</name>
<sequence length="210" mass="23306">MASNMDNVFAQDTSPDLTTFQVAFGPVVASGPATVLITVQVSTATAPVSAPQARSQVGAQVGADVGNQALLSRPPAPDGYYYNNRGNLKKHNPPTSQRKEFGMLQTLITEAELNYLRPSTLNQRQSVFAKDPSRSNARIWLSMGEREELNKYRQVHGGKRVVTSERILKDLNFQHKAPQAEHRRKVVEHMKSKGQSTRTKEARRDLDHNG</sequence>
<reference evidence="2 3" key="1">
    <citation type="submission" date="2016-04" db="EMBL/GenBank/DDBJ databases">
        <title>A degradative enzymes factory behind the ericoid mycorrhizal symbiosis.</title>
        <authorList>
            <consortium name="DOE Joint Genome Institute"/>
            <person name="Martino E."/>
            <person name="Morin E."/>
            <person name="Grelet G."/>
            <person name="Kuo A."/>
            <person name="Kohler A."/>
            <person name="Daghino S."/>
            <person name="Barry K."/>
            <person name="Choi C."/>
            <person name="Cichocki N."/>
            <person name="Clum A."/>
            <person name="Copeland A."/>
            <person name="Hainaut M."/>
            <person name="Haridas S."/>
            <person name="Labutti K."/>
            <person name="Lindquist E."/>
            <person name="Lipzen A."/>
            <person name="Khouja H.-R."/>
            <person name="Murat C."/>
            <person name="Ohm R."/>
            <person name="Olson A."/>
            <person name="Spatafora J."/>
            <person name="Veneault-Fourrey C."/>
            <person name="Henrissat B."/>
            <person name="Grigoriev I."/>
            <person name="Martin F."/>
            <person name="Perotto S."/>
        </authorList>
    </citation>
    <scope>NUCLEOTIDE SEQUENCE [LARGE SCALE GENOMIC DNA]</scope>
    <source>
        <strain evidence="2 3">E</strain>
    </source>
</reference>
<dbReference type="AlphaFoldDB" id="A0A2J6SGR9"/>